<dbReference type="Proteomes" id="UP000092382">
    <property type="component" value="Unassembled WGS sequence"/>
</dbReference>
<reference evidence="2 3" key="1">
    <citation type="submission" date="2015-09" db="EMBL/GenBank/DDBJ databases">
        <title>Whole genome shotgun sequence assembly of Aphanizomenon flos-aquae UKL13.</title>
        <authorList>
            <person name="Driscoll C."/>
        </authorList>
    </citation>
    <scope>NUCLEOTIDE SEQUENCE [LARGE SCALE GENOMIC DNA]</scope>
    <source>
        <strain evidence="2">MDT13</strain>
    </source>
</reference>
<feature type="region of interest" description="Disordered" evidence="1">
    <location>
        <begin position="77"/>
        <end position="99"/>
    </location>
</feature>
<dbReference type="EMBL" id="LJOY01000023">
    <property type="protein sequence ID" value="OBQ25719.1"/>
    <property type="molecule type" value="Genomic_DNA"/>
</dbReference>
<sequence length="99" mass="11655">MDLSFKDIKFMIEAVDNLMVKYQERINQIEDSDEYEDEVSDLGNDIMFLSSLRKKIDDSLNDSLNPQVSITNLTKFVSKRRKKSSKSQEYPHQNPQHQQ</sequence>
<protein>
    <submittedName>
        <fullName evidence="2">Uncharacterized protein</fullName>
    </submittedName>
</protein>
<dbReference type="AlphaFoldDB" id="A0A1B7VXN0"/>
<organism evidence="2 3">
    <name type="scientific">Aphanizomenon flos-aquae LD13</name>
    <dbReference type="NCBI Taxonomy" id="1710894"/>
    <lineage>
        <taxon>Bacteria</taxon>
        <taxon>Bacillati</taxon>
        <taxon>Cyanobacteriota</taxon>
        <taxon>Cyanophyceae</taxon>
        <taxon>Nostocales</taxon>
        <taxon>Aphanizomenonaceae</taxon>
        <taxon>Aphanizomenon</taxon>
    </lineage>
</organism>
<proteinExistence type="predicted"/>
<gene>
    <name evidence="2" type="ORF">AN481_08760</name>
</gene>
<evidence type="ECO:0000256" key="1">
    <source>
        <dbReference type="SAM" id="MobiDB-lite"/>
    </source>
</evidence>
<dbReference type="STRING" id="1803587.GCA_001593825_01610"/>
<comment type="caution">
    <text evidence="2">The sequence shown here is derived from an EMBL/GenBank/DDBJ whole genome shotgun (WGS) entry which is preliminary data.</text>
</comment>
<feature type="compositionally biased region" description="Polar residues" evidence="1">
    <location>
        <begin position="88"/>
        <end position="99"/>
    </location>
</feature>
<evidence type="ECO:0000313" key="3">
    <source>
        <dbReference type="Proteomes" id="UP000092382"/>
    </source>
</evidence>
<accession>A0A1B7VXN0</accession>
<name>A0A1B7VXN0_APHFL</name>
<evidence type="ECO:0000313" key="2">
    <source>
        <dbReference type="EMBL" id="OBQ25719.1"/>
    </source>
</evidence>